<feature type="domain" description="Disease resistance protein Roq1-like winged-helix" evidence="6">
    <location>
        <begin position="235"/>
        <end position="303"/>
    </location>
</feature>
<dbReference type="Pfam" id="PF23286">
    <property type="entry name" value="LRR_13"/>
    <property type="match status" value="1"/>
</dbReference>
<dbReference type="Gene3D" id="1.10.8.430">
    <property type="entry name" value="Helical domain of apoptotic protease-activating factors"/>
    <property type="match status" value="1"/>
</dbReference>
<dbReference type="Gene3D" id="3.80.10.10">
    <property type="entry name" value="Ribonuclease Inhibitor"/>
    <property type="match status" value="2"/>
</dbReference>
<protein>
    <submittedName>
        <fullName evidence="9">Disease resistance protein RUN1-like</fullName>
    </submittedName>
</protein>
<evidence type="ECO:0000259" key="5">
    <source>
        <dbReference type="Pfam" id="PF00931"/>
    </source>
</evidence>
<dbReference type="InterPro" id="IPR036390">
    <property type="entry name" value="WH_DNA-bd_sf"/>
</dbReference>
<evidence type="ECO:0000256" key="4">
    <source>
        <dbReference type="SAM" id="MobiDB-lite"/>
    </source>
</evidence>
<feature type="region of interest" description="Disordered" evidence="4">
    <location>
        <begin position="769"/>
        <end position="801"/>
    </location>
</feature>
<dbReference type="Gene3D" id="3.40.50.300">
    <property type="entry name" value="P-loop containing nucleotide triphosphate hydrolases"/>
    <property type="match status" value="1"/>
</dbReference>
<feature type="domain" description="NB-ARC" evidence="5">
    <location>
        <begin position="4"/>
        <end position="168"/>
    </location>
</feature>
<dbReference type="Proteomes" id="UP000827889">
    <property type="component" value="Chromosome 3"/>
</dbReference>
<keyword evidence="8" id="KW-1185">Reference proteome</keyword>
<dbReference type="SUPFAM" id="SSF52058">
    <property type="entry name" value="L domain-like"/>
    <property type="match status" value="1"/>
</dbReference>
<dbReference type="Pfam" id="PF00931">
    <property type="entry name" value="NB-ARC"/>
    <property type="match status" value="1"/>
</dbReference>
<evidence type="ECO:0000256" key="2">
    <source>
        <dbReference type="ARBA" id="ARBA00022737"/>
    </source>
</evidence>
<evidence type="ECO:0000256" key="3">
    <source>
        <dbReference type="ARBA" id="ARBA00022821"/>
    </source>
</evidence>
<evidence type="ECO:0000313" key="9">
    <source>
        <dbReference type="RefSeq" id="XP_048131540.1"/>
    </source>
</evidence>
<dbReference type="InterPro" id="IPR042197">
    <property type="entry name" value="Apaf_helical"/>
</dbReference>
<sequence length="844" mass="95740">MLNLESKDDILMVGLWGQGGIGKTTLGRAIFNDISKPFDGSSFLANVREKSKDGMGLVTLQEQLLNDILLPPTRLVVSDVARGKSLIPLRLRDKRVLVILDDVEDVEQLCALAGKANWFGSGSRILITTRDRHLLTPTIDRDRVYVHEVKALEDGEARALLSKHAFPTYKKLESRTDLLDGFPNHAKGLPLALEVLGSLLCGTTEDVWESILKRLSMTPNEKINNVLKVSYDGLEKNEREIFLHVACFFKGQAREYTERVLDGCDLQTAAGFDTLIKRSMIRIEYGNLQMHDLIQSMGMHMVEQEFDDPGRRSRLGLYEDVLEVLSRDMGDCAVTAIVLELPKPTEMCIRPAAFTKMRKLRLLVVRNISFQSPVSLPNQLRCLGWAECSPWIPEFSSGPNKLVVLDIHGGRIEGEPKKIEVSGEPRQFEDFQNLKHISFHECKSLVCSPDLFGIPNLEELEFQHCYNLVEAHESIAYHDKLRVLKIHECSEFSIFPMLKSKSLQLLSIANCEKFERFPDIPHELKGLKELNLEGTAIKELPPSIEYLVSLQRMSIRRCMNLESLPSSIYKLQNLEELKILYCPRGLTLPAISSIGLESPYYNILIPGVEMPEWVLPFEGDSISFMASEDLYRKFLGLTLCFVFCGDYSDEGEALLEIEPHVNGKSRGTLQKSFLYLYSDHIYLEYTVPFNLFGEVDFGQTEGSYVQFSIRVEIEDIVEKQGFRIICKPLEDDLKIEIQDKQLMDLALLKEVDLESTYSKVEISESTDLEAESSLAHKDYSNEADPQEDLQDCQMSTEEHSQRVVSKRNQELILTRGMRTKTTWTSNSIGRDEYGGVGLQLLLSE</sequence>
<gene>
    <name evidence="9" type="primary">LOC115733200</name>
</gene>
<name>A0ABM3H4J8_9MYRT</name>
<keyword evidence="2" id="KW-0677">Repeat</keyword>
<proteinExistence type="predicted"/>
<dbReference type="InterPro" id="IPR058546">
    <property type="entry name" value="RPS4B/Roq1-like_LRR"/>
</dbReference>
<reference evidence="9" key="1">
    <citation type="submission" date="2025-08" db="UniProtKB">
        <authorList>
            <consortium name="RefSeq"/>
        </authorList>
    </citation>
    <scope>IDENTIFICATION</scope>
    <source>
        <tissue evidence="9">Leaf</tissue>
    </source>
</reference>
<dbReference type="InterPro" id="IPR058192">
    <property type="entry name" value="WHD_ROQ1-like"/>
</dbReference>
<dbReference type="PRINTS" id="PR00364">
    <property type="entry name" value="DISEASERSIST"/>
</dbReference>
<organism evidence="8 9">
    <name type="scientific">Rhodamnia argentea</name>
    <dbReference type="NCBI Taxonomy" id="178133"/>
    <lineage>
        <taxon>Eukaryota</taxon>
        <taxon>Viridiplantae</taxon>
        <taxon>Streptophyta</taxon>
        <taxon>Embryophyta</taxon>
        <taxon>Tracheophyta</taxon>
        <taxon>Spermatophyta</taxon>
        <taxon>Magnoliopsida</taxon>
        <taxon>eudicotyledons</taxon>
        <taxon>Gunneridae</taxon>
        <taxon>Pentapetalae</taxon>
        <taxon>rosids</taxon>
        <taxon>malvids</taxon>
        <taxon>Myrtales</taxon>
        <taxon>Myrtaceae</taxon>
        <taxon>Myrtoideae</taxon>
        <taxon>Myrteae</taxon>
        <taxon>Australasian group</taxon>
        <taxon>Rhodamnia</taxon>
    </lineage>
</organism>
<dbReference type="SUPFAM" id="SSF46785">
    <property type="entry name" value="Winged helix' DNA-binding domain"/>
    <property type="match status" value="1"/>
</dbReference>
<dbReference type="GeneID" id="115733200"/>
<dbReference type="InterPro" id="IPR002182">
    <property type="entry name" value="NB-ARC"/>
</dbReference>
<dbReference type="InterPro" id="IPR027417">
    <property type="entry name" value="P-loop_NTPase"/>
</dbReference>
<evidence type="ECO:0000256" key="1">
    <source>
        <dbReference type="ARBA" id="ARBA00022614"/>
    </source>
</evidence>
<feature type="domain" description="Disease resistance protein RPS4B/Roq1-like leucine-rich repeats" evidence="7">
    <location>
        <begin position="502"/>
        <end position="582"/>
    </location>
</feature>
<evidence type="ECO:0000259" key="7">
    <source>
        <dbReference type="Pfam" id="PF23286"/>
    </source>
</evidence>
<dbReference type="SUPFAM" id="SSF52540">
    <property type="entry name" value="P-loop containing nucleoside triphosphate hydrolases"/>
    <property type="match status" value="1"/>
</dbReference>
<evidence type="ECO:0000259" key="6">
    <source>
        <dbReference type="Pfam" id="PF23282"/>
    </source>
</evidence>
<keyword evidence="3" id="KW-0611">Plant defense</keyword>
<dbReference type="Pfam" id="PF23282">
    <property type="entry name" value="WHD_ROQ1"/>
    <property type="match status" value="1"/>
</dbReference>
<dbReference type="PANTHER" id="PTHR11017">
    <property type="entry name" value="LEUCINE-RICH REPEAT-CONTAINING PROTEIN"/>
    <property type="match status" value="1"/>
</dbReference>
<evidence type="ECO:0000313" key="8">
    <source>
        <dbReference type="Proteomes" id="UP000827889"/>
    </source>
</evidence>
<dbReference type="InterPro" id="IPR044974">
    <property type="entry name" value="Disease_R_plants"/>
</dbReference>
<dbReference type="InterPro" id="IPR032675">
    <property type="entry name" value="LRR_dom_sf"/>
</dbReference>
<accession>A0ABM3H4J8</accession>
<dbReference type="RefSeq" id="XP_048131540.1">
    <property type="nucleotide sequence ID" value="XM_048275583.1"/>
</dbReference>
<dbReference type="PANTHER" id="PTHR11017:SF292">
    <property type="entry name" value="AAA+ ATPASE DOMAIN-CONTAINING PROTEIN"/>
    <property type="match status" value="1"/>
</dbReference>
<keyword evidence="1" id="KW-0433">Leucine-rich repeat</keyword>